<dbReference type="Proteomes" id="UP000292027">
    <property type="component" value="Unassembled WGS sequence"/>
</dbReference>
<keyword evidence="3" id="KW-1185">Reference proteome</keyword>
<reference evidence="2 3" key="1">
    <citation type="journal article" date="2015" name="Stand. Genomic Sci.">
        <title>Genomic Encyclopedia of Bacterial and Archaeal Type Strains, Phase III: the genomes of soil and plant-associated and newly described type strains.</title>
        <authorList>
            <person name="Whitman W.B."/>
            <person name="Woyke T."/>
            <person name="Klenk H.P."/>
            <person name="Zhou Y."/>
            <person name="Lilburn T.G."/>
            <person name="Beck B.J."/>
            <person name="De Vos P."/>
            <person name="Vandamme P."/>
            <person name="Eisen J.A."/>
            <person name="Garrity G."/>
            <person name="Hugenholtz P."/>
            <person name="Kyrpides N.C."/>
        </authorList>
    </citation>
    <scope>NUCLEOTIDE SEQUENCE [LARGE SCALE GENOMIC DNA]</scope>
    <source>
        <strain evidence="2 3">VKM Ac-2540</strain>
    </source>
</reference>
<organism evidence="2 3">
    <name type="scientific">Kribbella rubisoli</name>
    <dbReference type="NCBI Taxonomy" id="3075929"/>
    <lineage>
        <taxon>Bacteria</taxon>
        <taxon>Bacillati</taxon>
        <taxon>Actinomycetota</taxon>
        <taxon>Actinomycetes</taxon>
        <taxon>Propionibacteriales</taxon>
        <taxon>Kribbellaceae</taxon>
        <taxon>Kribbella</taxon>
    </lineage>
</organism>
<keyword evidence="1" id="KW-1133">Transmembrane helix</keyword>
<sequence length="205" mass="21797">MTANARQLVSVLIGCVVGAIVAVIWSVPLGALAAIAVIGAAFVISAVIVLWPMDADATRRHVGREDFRPAVDELFVVALAIGAVTVIALILILGRSHGQNVAAAIGLAGVFMNWAVLHMMYAARYAHLYYEAPVGGIDFNSDESPAYRDFFYFSYNLGMTYQVSDTSVSSSAIRSVVLRHCLLSYVFGTVILAATINLVAGIVTS</sequence>
<comment type="caution">
    <text evidence="2">The sequence shown here is derived from an EMBL/GenBank/DDBJ whole genome shotgun (WGS) entry which is preliminary data.</text>
</comment>
<evidence type="ECO:0000313" key="3">
    <source>
        <dbReference type="Proteomes" id="UP000292027"/>
    </source>
</evidence>
<keyword evidence="1" id="KW-0812">Transmembrane</keyword>
<feature type="transmembrane region" description="Helical" evidence="1">
    <location>
        <begin position="182"/>
        <end position="203"/>
    </location>
</feature>
<proteinExistence type="predicted"/>
<accession>A0A4Q7X024</accession>
<evidence type="ECO:0000256" key="1">
    <source>
        <dbReference type="SAM" id="Phobius"/>
    </source>
</evidence>
<dbReference type="AlphaFoldDB" id="A0A4Q7X024"/>
<dbReference type="InterPro" id="IPR009781">
    <property type="entry name" value="DUF1345"/>
</dbReference>
<feature type="transmembrane region" description="Helical" evidence="1">
    <location>
        <begin position="7"/>
        <end position="25"/>
    </location>
</feature>
<name>A0A4Q7X024_9ACTN</name>
<feature type="transmembrane region" description="Helical" evidence="1">
    <location>
        <begin position="74"/>
        <end position="94"/>
    </location>
</feature>
<gene>
    <name evidence="2" type="ORF">EV645_3742</name>
</gene>
<keyword evidence="1" id="KW-0472">Membrane</keyword>
<protein>
    <submittedName>
        <fullName evidence="2">Membrane protein</fullName>
    </submittedName>
</protein>
<dbReference type="OrthoDB" id="64737at2"/>
<evidence type="ECO:0000313" key="2">
    <source>
        <dbReference type="EMBL" id="RZU16192.1"/>
    </source>
</evidence>
<dbReference type="Pfam" id="PF07077">
    <property type="entry name" value="DUF1345"/>
    <property type="match status" value="1"/>
</dbReference>
<feature type="transmembrane region" description="Helical" evidence="1">
    <location>
        <begin position="100"/>
        <end position="121"/>
    </location>
</feature>
<dbReference type="RefSeq" id="WP_130445123.1">
    <property type="nucleotide sequence ID" value="NZ_SHKR01000012.1"/>
</dbReference>
<dbReference type="EMBL" id="SHKR01000012">
    <property type="protein sequence ID" value="RZU16192.1"/>
    <property type="molecule type" value="Genomic_DNA"/>
</dbReference>
<feature type="transmembrane region" description="Helical" evidence="1">
    <location>
        <begin position="31"/>
        <end position="53"/>
    </location>
</feature>